<keyword evidence="2" id="KW-0031">Aminopeptidase</keyword>
<evidence type="ECO:0000313" key="2">
    <source>
        <dbReference type="EMBL" id="SFO17260.1"/>
    </source>
</evidence>
<evidence type="ECO:0000259" key="1">
    <source>
        <dbReference type="Pfam" id="PF00557"/>
    </source>
</evidence>
<sequence>MLHLTADATQVEQRYGLDARRSLLFSAIRLDSYPLVAPLIAERDGEQVLLVRQQEQGNALSAGVPKERIRFYAPWVTIDPRVVADTPAAASLAGLVEELAGDGRVHLAADVALAHHHALTGTGTLEVSADDRDPVPVVAHEIDTAEVLARFAGWRAEGVGVARRLIESVEHLDGLADELTATVDTRFTALTALARERGLDAVLLAAEPDYTEATGRAGPGGAVAVWLPATERLLVLAPEGGPGLPGTVVGAYPSVGAAVVALGPGPRVGVEEEFVGIGLARELEHAGAEPVGVSADLGHWRDVRDHEDLAFQLIAARTSVFAIEAALAWAEQGIDDGRRFTELDIHAVYLEKIAEFRAANGIPFGIEPYFTNLHSSNRMLFPGPPVDFPIDSTTTCIQLDAGVRVVVDGVTVATSDMARSLPRTDAAREAYAFFFDVVREGIIGQLRPGAVCEDVHDGTLRYLAPHLDRMRAIGMLGTEVDFDTEYRKRNVGHLMGKQESFANELRPGYKHVLQVGSYGAAEIPWRYDDVAIGTEDLWYIGRERTYVVSKR</sequence>
<dbReference type="STRING" id="260086.SAMN05216207_103425"/>
<protein>
    <submittedName>
        <fullName evidence="2">Xaa-Pro aminopeptidase</fullName>
    </submittedName>
</protein>
<keyword evidence="3" id="KW-1185">Reference proteome</keyword>
<proteinExistence type="predicted"/>
<organism evidence="2 3">
    <name type="scientific">Pseudonocardia ammonioxydans</name>
    <dbReference type="NCBI Taxonomy" id="260086"/>
    <lineage>
        <taxon>Bacteria</taxon>
        <taxon>Bacillati</taxon>
        <taxon>Actinomycetota</taxon>
        <taxon>Actinomycetes</taxon>
        <taxon>Pseudonocardiales</taxon>
        <taxon>Pseudonocardiaceae</taxon>
        <taxon>Pseudonocardia</taxon>
    </lineage>
</organism>
<gene>
    <name evidence="2" type="ORF">SAMN05216207_103425</name>
</gene>
<dbReference type="AlphaFoldDB" id="A0A1I5F0S9"/>
<dbReference type="InterPro" id="IPR000994">
    <property type="entry name" value="Pept_M24"/>
</dbReference>
<dbReference type="RefSeq" id="WP_093351003.1">
    <property type="nucleotide sequence ID" value="NZ_FOUY01000034.1"/>
</dbReference>
<dbReference type="Pfam" id="PF00557">
    <property type="entry name" value="Peptidase_M24"/>
    <property type="match status" value="1"/>
</dbReference>
<dbReference type="Proteomes" id="UP000199614">
    <property type="component" value="Unassembled WGS sequence"/>
</dbReference>
<dbReference type="EMBL" id="FOUY01000034">
    <property type="protein sequence ID" value="SFO17260.1"/>
    <property type="molecule type" value="Genomic_DNA"/>
</dbReference>
<keyword evidence="2" id="KW-0645">Protease</keyword>
<accession>A0A1I5F0S9</accession>
<feature type="domain" description="Peptidase M24" evidence="1">
    <location>
        <begin position="315"/>
        <end position="522"/>
    </location>
</feature>
<dbReference type="InterPro" id="IPR036005">
    <property type="entry name" value="Creatinase/aminopeptidase-like"/>
</dbReference>
<name>A0A1I5F0S9_PSUAM</name>
<dbReference type="Gene3D" id="3.90.230.10">
    <property type="entry name" value="Creatinase/methionine aminopeptidase superfamily"/>
    <property type="match status" value="1"/>
</dbReference>
<dbReference type="GO" id="GO:0004177">
    <property type="term" value="F:aminopeptidase activity"/>
    <property type="evidence" value="ECO:0007669"/>
    <property type="project" value="UniProtKB-KW"/>
</dbReference>
<evidence type="ECO:0000313" key="3">
    <source>
        <dbReference type="Proteomes" id="UP000199614"/>
    </source>
</evidence>
<reference evidence="2 3" key="1">
    <citation type="submission" date="2016-10" db="EMBL/GenBank/DDBJ databases">
        <authorList>
            <person name="de Groot N.N."/>
        </authorList>
    </citation>
    <scope>NUCLEOTIDE SEQUENCE [LARGE SCALE GENOMIC DNA]</scope>
    <source>
        <strain evidence="2 3">CGMCC 4.1877</strain>
    </source>
</reference>
<keyword evidence="2" id="KW-0378">Hydrolase</keyword>
<dbReference type="SUPFAM" id="SSF55920">
    <property type="entry name" value="Creatinase/aminopeptidase"/>
    <property type="match status" value="1"/>
</dbReference>
<dbReference type="OrthoDB" id="4396284at2"/>